<dbReference type="InterPro" id="IPR000242">
    <property type="entry name" value="PTP_cat"/>
</dbReference>
<feature type="region of interest" description="Disordered" evidence="3">
    <location>
        <begin position="46"/>
        <end position="88"/>
    </location>
</feature>
<dbReference type="GO" id="GO:0004725">
    <property type="term" value="F:protein tyrosine phosphatase activity"/>
    <property type="evidence" value="ECO:0007669"/>
    <property type="project" value="UniProtKB-EC"/>
</dbReference>
<accession>A0AAV5RLS9</accession>
<dbReference type="SMART" id="SM00194">
    <property type="entry name" value="PTPc"/>
    <property type="match status" value="1"/>
</dbReference>
<dbReference type="InterPro" id="IPR016130">
    <property type="entry name" value="Tyr_Pase_AS"/>
</dbReference>
<organism evidence="7 8">
    <name type="scientific">Starmerella bacillaris</name>
    <name type="common">Yeast</name>
    <name type="synonym">Candida zemplinina</name>
    <dbReference type="NCBI Taxonomy" id="1247836"/>
    <lineage>
        <taxon>Eukaryota</taxon>
        <taxon>Fungi</taxon>
        <taxon>Dikarya</taxon>
        <taxon>Ascomycota</taxon>
        <taxon>Saccharomycotina</taxon>
        <taxon>Dipodascomycetes</taxon>
        <taxon>Dipodascales</taxon>
        <taxon>Trichomonascaceae</taxon>
        <taxon>Starmerella</taxon>
    </lineage>
</organism>
<feature type="domain" description="Tyrosine specific protein phosphatases" evidence="5">
    <location>
        <begin position="594"/>
        <end position="678"/>
    </location>
</feature>
<dbReference type="PROSITE" id="PS50055">
    <property type="entry name" value="TYR_PHOSPHATASE_PTP"/>
    <property type="match status" value="1"/>
</dbReference>
<dbReference type="Gene3D" id="3.40.250.10">
    <property type="entry name" value="Rhodanese-like domain"/>
    <property type="match status" value="1"/>
</dbReference>
<dbReference type="Proteomes" id="UP001362899">
    <property type="component" value="Unassembled WGS sequence"/>
</dbReference>
<feature type="region of interest" description="Disordered" evidence="3">
    <location>
        <begin position="216"/>
        <end position="276"/>
    </location>
</feature>
<evidence type="ECO:0000259" key="6">
    <source>
        <dbReference type="PROSITE" id="PS50206"/>
    </source>
</evidence>
<dbReference type="PROSITE" id="PS50056">
    <property type="entry name" value="TYR_PHOSPHATASE_2"/>
    <property type="match status" value="1"/>
</dbReference>
<dbReference type="InterPro" id="IPR001763">
    <property type="entry name" value="Rhodanese-like_dom"/>
</dbReference>
<dbReference type="PROSITE" id="PS50206">
    <property type="entry name" value="RHODANESE_3"/>
    <property type="match status" value="1"/>
</dbReference>
<dbReference type="PANTHER" id="PTHR19134:SF561">
    <property type="entry name" value="PROTEIN TYROSINE PHOSPHATASE 36E, ISOFORM A"/>
    <property type="match status" value="1"/>
</dbReference>
<evidence type="ECO:0000256" key="3">
    <source>
        <dbReference type="SAM" id="MobiDB-lite"/>
    </source>
</evidence>
<protein>
    <recommendedName>
        <fullName evidence="2">protein-tyrosine-phosphatase</fullName>
        <ecNumber evidence="2">3.1.3.48</ecNumber>
    </recommendedName>
</protein>
<comment type="caution">
    <text evidence="7">The sequence shown here is derived from an EMBL/GenBank/DDBJ whole genome shotgun (WGS) entry which is preliminary data.</text>
</comment>
<dbReference type="InterPro" id="IPR029021">
    <property type="entry name" value="Prot-tyrosine_phosphatase-like"/>
</dbReference>
<sequence>MCGKINSPTSQQVPTKTSTGFPHIYDSYTLVEPVMIQNCHTEPVSSLQNMKTNDRPESVAPIRSSSDSALSPLANSRRFRSPKRDLDHNIQPLKPRDLSRYIDDKHTLIVDVRPFSLFRYAKLRNATSICVPSTLLRRQTFGMDRVLDFVPVCDIDKVQNLSSLTMLIFYDQNSRECLLDGSISRTAAKFLTADANLRTKAYWIVGGMDSVHAEAEEVVDYSEESESEDNTGSRGNNGTLEPLKESNSGDAAQSSCSPSPIGASKSKIKSNSSSPTLTSLGAKFHPKLVLSNIKPPVPVLNMWNSASHKTRSQLDESTKLTVSEDVRKLIDEQKFPKWIAYAVVETETGHNVLAESFRTLELDEYRRKNPQTTPLIPFKSHSSYSSNQSYEFQMPRLTPTSLKDSPTTPGDVFLNSPSPTLKDFHMAELYREKEKKPYKYTLFHGNPRKNRYTNIAPYQYNRVIVGESTYINASFISSKLTPLRYIATQAPIPASFGDFWWCIWEQKVPIIVMLTSLVTISGQVKSHVYWDTADYNGLSVHVVSEHDEPLNGEVGTLKLRRIGLKYQSEYREITQIHYEGWPDLGCPAHPDVVVELVRLKKQILANDPFSDESSHVVVHCSAGCGRTGTFCTVDTVIHSLDQLPWNDVLNEKKDKVFEVASEFRDQRVSMVQTQAQLLLCYKCIILYCMHRIENKIIA</sequence>
<dbReference type="CDD" id="cd18533">
    <property type="entry name" value="PTP_fungal"/>
    <property type="match status" value="1"/>
</dbReference>
<dbReference type="InterPro" id="IPR000387">
    <property type="entry name" value="Tyr_Pase_dom"/>
</dbReference>
<dbReference type="InterPro" id="IPR036873">
    <property type="entry name" value="Rhodanese-like_dom_sf"/>
</dbReference>
<dbReference type="InterPro" id="IPR050348">
    <property type="entry name" value="Protein-Tyr_Phosphatase"/>
</dbReference>
<dbReference type="SUPFAM" id="SSF52821">
    <property type="entry name" value="Rhodanese/Cell cycle control phosphatase"/>
    <property type="match status" value="1"/>
</dbReference>
<evidence type="ECO:0000256" key="1">
    <source>
        <dbReference type="ARBA" id="ARBA00009649"/>
    </source>
</evidence>
<dbReference type="Pfam" id="PF00102">
    <property type="entry name" value="Y_phosphatase"/>
    <property type="match status" value="1"/>
</dbReference>
<dbReference type="PROSITE" id="PS00383">
    <property type="entry name" value="TYR_PHOSPHATASE_1"/>
    <property type="match status" value="1"/>
</dbReference>
<dbReference type="PANTHER" id="PTHR19134">
    <property type="entry name" value="RECEPTOR-TYPE TYROSINE-PROTEIN PHOSPHATASE"/>
    <property type="match status" value="1"/>
</dbReference>
<dbReference type="SMART" id="SM00404">
    <property type="entry name" value="PTPc_motif"/>
    <property type="match status" value="1"/>
</dbReference>
<dbReference type="AlphaFoldDB" id="A0AAV5RLS9"/>
<dbReference type="EMBL" id="BTGC01000008">
    <property type="protein sequence ID" value="GMM51581.1"/>
    <property type="molecule type" value="Genomic_DNA"/>
</dbReference>
<dbReference type="Gene3D" id="3.90.190.10">
    <property type="entry name" value="Protein tyrosine phosphatase superfamily"/>
    <property type="match status" value="1"/>
</dbReference>
<proteinExistence type="inferred from homology"/>
<comment type="similarity">
    <text evidence="1">Belongs to the protein-tyrosine phosphatase family. Non-receptor class subfamily.</text>
</comment>
<evidence type="ECO:0000313" key="8">
    <source>
        <dbReference type="Proteomes" id="UP001362899"/>
    </source>
</evidence>
<feature type="domain" description="Tyrosine-protein phosphatase" evidence="4">
    <location>
        <begin position="420"/>
        <end position="687"/>
    </location>
</feature>
<evidence type="ECO:0000259" key="4">
    <source>
        <dbReference type="PROSITE" id="PS50055"/>
    </source>
</evidence>
<dbReference type="InterPro" id="IPR003595">
    <property type="entry name" value="Tyr_Pase_cat"/>
</dbReference>
<feature type="compositionally biased region" description="Acidic residues" evidence="3">
    <location>
        <begin position="216"/>
        <end position="229"/>
    </location>
</feature>
<dbReference type="SUPFAM" id="SSF52799">
    <property type="entry name" value="(Phosphotyrosine protein) phosphatases II"/>
    <property type="match status" value="1"/>
</dbReference>
<evidence type="ECO:0000313" key="7">
    <source>
        <dbReference type="EMBL" id="GMM51581.1"/>
    </source>
</evidence>
<feature type="compositionally biased region" description="Polar residues" evidence="3">
    <location>
        <begin position="230"/>
        <end position="258"/>
    </location>
</feature>
<evidence type="ECO:0000259" key="5">
    <source>
        <dbReference type="PROSITE" id="PS50056"/>
    </source>
</evidence>
<reference evidence="7 8" key="1">
    <citation type="journal article" date="2023" name="Elife">
        <title>Identification of key yeast species and microbe-microbe interactions impacting larval growth of Drosophila in the wild.</title>
        <authorList>
            <person name="Mure A."/>
            <person name="Sugiura Y."/>
            <person name="Maeda R."/>
            <person name="Honda K."/>
            <person name="Sakurai N."/>
            <person name="Takahashi Y."/>
            <person name="Watada M."/>
            <person name="Katoh T."/>
            <person name="Gotoh A."/>
            <person name="Gotoh Y."/>
            <person name="Taniguchi I."/>
            <person name="Nakamura K."/>
            <person name="Hayashi T."/>
            <person name="Katayama T."/>
            <person name="Uemura T."/>
            <person name="Hattori Y."/>
        </authorList>
    </citation>
    <scope>NUCLEOTIDE SEQUENCE [LARGE SCALE GENOMIC DNA]</scope>
    <source>
        <strain evidence="7 8">SB-73</strain>
    </source>
</reference>
<feature type="domain" description="Rhodanese" evidence="6">
    <location>
        <begin position="103"/>
        <end position="220"/>
    </location>
</feature>
<dbReference type="EC" id="3.1.3.48" evidence="2"/>
<evidence type="ECO:0000256" key="2">
    <source>
        <dbReference type="ARBA" id="ARBA00013064"/>
    </source>
</evidence>
<gene>
    <name evidence="7" type="ORF">DASB73_025440</name>
</gene>
<name>A0AAV5RLS9_STABA</name>
<keyword evidence="8" id="KW-1185">Reference proteome</keyword>
<dbReference type="PRINTS" id="PR00700">
    <property type="entry name" value="PRTYPHPHTASE"/>
</dbReference>